<keyword evidence="1" id="KW-0805">Transcription regulation</keyword>
<dbReference type="PANTHER" id="PTHR33164">
    <property type="entry name" value="TRANSCRIPTIONAL REGULATOR, MARR FAMILY"/>
    <property type="match status" value="1"/>
</dbReference>
<evidence type="ECO:0000256" key="3">
    <source>
        <dbReference type="ARBA" id="ARBA00023163"/>
    </source>
</evidence>
<dbReference type="AlphaFoldDB" id="A0A4V2YV62"/>
<evidence type="ECO:0000256" key="2">
    <source>
        <dbReference type="ARBA" id="ARBA00023125"/>
    </source>
</evidence>
<dbReference type="PROSITE" id="PS50995">
    <property type="entry name" value="HTH_MARR_2"/>
    <property type="match status" value="1"/>
</dbReference>
<reference evidence="5 6" key="1">
    <citation type="submission" date="2019-03" db="EMBL/GenBank/DDBJ databases">
        <title>Draft genome sequences of novel Actinobacteria.</title>
        <authorList>
            <person name="Sahin N."/>
            <person name="Ay H."/>
            <person name="Saygin H."/>
        </authorList>
    </citation>
    <scope>NUCLEOTIDE SEQUENCE [LARGE SCALE GENOMIC DNA]</scope>
    <source>
        <strain evidence="5 6">DSM 45941</strain>
    </source>
</reference>
<evidence type="ECO:0000313" key="5">
    <source>
        <dbReference type="EMBL" id="TDD80257.1"/>
    </source>
</evidence>
<keyword evidence="2" id="KW-0238">DNA-binding</keyword>
<dbReference type="GO" id="GO:0006950">
    <property type="term" value="P:response to stress"/>
    <property type="evidence" value="ECO:0007669"/>
    <property type="project" value="TreeGrafter"/>
</dbReference>
<dbReference type="GO" id="GO:0003677">
    <property type="term" value="F:DNA binding"/>
    <property type="evidence" value="ECO:0007669"/>
    <property type="project" value="UniProtKB-KW"/>
</dbReference>
<dbReference type="Proteomes" id="UP000295578">
    <property type="component" value="Unassembled WGS sequence"/>
</dbReference>
<dbReference type="SMART" id="SM00347">
    <property type="entry name" value="HTH_MARR"/>
    <property type="match status" value="2"/>
</dbReference>
<name>A0A4V2YV62_9ACTN</name>
<keyword evidence="6" id="KW-1185">Reference proteome</keyword>
<dbReference type="RefSeq" id="WP_132199187.1">
    <property type="nucleotide sequence ID" value="NZ_SMKY01000095.1"/>
</dbReference>
<dbReference type="EMBL" id="SMKY01000095">
    <property type="protein sequence ID" value="TDD80257.1"/>
    <property type="molecule type" value="Genomic_DNA"/>
</dbReference>
<dbReference type="PANTHER" id="PTHR33164:SF64">
    <property type="entry name" value="TRANSCRIPTIONAL REGULATOR SLYA"/>
    <property type="match status" value="1"/>
</dbReference>
<evidence type="ECO:0000313" key="6">
    <source>
        <dbReference type="Proteomes" id="UP000295578"/>
    </source>
</evidence>
<dbReference type="OrthoDB" id="9806864at2"/>
<sequence>MTLDDTATGRLLWRVTTRWRAAVDRALAPLGLTHAQYTLLGSLFGLARSGARPSQRELADYAGLEAIYVSKLVRTLEGAGMVVRTGHPTDTRAFQLTLTDKGSAVIRDAVTIVHALHDELTAPIGGIAGPRNRELIRTLQALLDPSDRSETMTETRTLTGQDISEAHGAVRGLHDHVLDGTGTTPNQHITLRVVAGRGPWADQGALRDHLCDQPQLGLDQAAASRLLDGLTRRGLITGGAPVTLTADGEALLARLTATIQNTTARLYDGFAPADLAVAQRVLTQVTERAGRLREEL</sequence>
<dbReference type="InterPro" id="IPR000835">
    <property type="entry name" value="HTH_MarR-typ"/>
</dbReference>
<evidence type="ECO:0000259" key="4">
    <source>
        <dbReference type="PROSITE" id="PS50995"/>
    </source>
</evidence>
<protein>
    <submittedName>
        <fullName evidence="5">MarR family transcriptional regulator</fullName>
    </submittedName>
</protein>
<proteinExistence type="predicted"/>
<dbReference type="Pfam" id="PF12802">
    <property type="entry name" value="MarR_2"/>
    <property type="match status" value="1"/>
</dbReference>
<keyword evidence="3" id="KW-0804">Transcription</keyword>
<organism evidence="5 6">
    <name type="scientific">Actinomadura darangshiensis</name>
    <dbReference type="NCBI Taxonomy" id="705336"/>
    <lineage>
        <taxon>Bacteria</taxon>
        <taxon>Bacillati</taxon>
        <taxon>Actinomycetota</taxon>
        <taxon>Actinomycetes</taxon>
        <taxon>Streptosporangiales</taxon>
        <taxon>Thermomonosporaceae</taxon>
        <taxon>Actinomadura</taxon>
    </lineage>
</organism>
<dbReference type="InterPro" id="IPR036390">
    <property type="entry name" value="WH_DNA-bd_sf"/>
</dbReference>
<dbReference type="InterPro" id="IPR036388">
    <property type="entry name" value="WH-like_DNA-bd_sf"/>
</dbReference>
<feature type="domain" description="HTH marR-type" evidence="4">
    <location>
        <begin position="5"/>
        <end position="144"/>
    </location>
</feature>
<evidence type="ECO:0000256" key="1">
    <source>
        <dbReference type="ARBA" id="ARBA00023015"/>
    </source>
</evidence>
<dbReference type="SUPFAM" id="SSF46785">
    <property type="entry name" value="Winged helix' DNA-binding domain"/>
    <property type="match status" value="2"/>
</dbReference>
<dbReference type="GO" id="GO:0003700">
    <property type="term" value="F:DNA-binding transcription factor activity"/>
    <property type="evidence" value="ECO:0007669"/>
    <property type="project" value="InterPro"/>
</dbReference>
<gene>
    <name evidence="5" type="ORF">E1293_21210</name>
</gene>
<comment type="caution">
    <text evidence="5">The sequence shown here is derived from an EMBL/GenBank/DDBJ whole genome shotgun (WGS) entry which is preliminary data.</text>
</comment>
<accession>A0A4V2YV62</accession>
<dbReference type="InterPro" id="IPR039422">
    <property type="entry name" value="MarR/SlyA-like"/>
</dbReference>
<dbReference type="Gene3D" id="1.10.10.10">
    <property type="entry name" value="Winged helix-like DNA-binding domain superfamily/Winged helix DNA-binding domain"/>
    <property type="match status" value="2"/>
</dbReference>